<accession>A0A2G9YZZ4</accession>
<protein>
    <submittedName>
        <fullName evidence="1">Uncharacterized protein</fullName>
    </submittedName>
</protein>
<organism evidence="1 2">
    <name type="scientific">Candidatus Nealsonbacteria bacterium CG23_combo_of_CG06-09_8_20_14_all_36_12</name>
    <dbReference type="NCBI Taxonomy" id="1974718"/>
    <lineage>
        <taxon>Bacteria</taxon>
        <taxon>Candidatus Nealsoniibacteriota</taxon>
    </lineage>
</organism>
<proteinExistence type="predicted"/>
<reference evidence="1 2" key="1">
    <citation type="submission" date="2017-09" db="EMBL/GenBank/DDBJ databases">
        <title>Depth-based differentiation of microbial function through sediment-hosted aquifers and enrichment of novel symbionts in the deep terrestrial subsurface.</title>
        <authorList>
            <person name="Probst A.J."/>
            <person name="Ladd B."/>
            <person name="Jarett J.K."/>
            <person name="Geller-Mcgrath D.E."/>
            <person name="Sieber C.M."/>
            <person name="Emerson J.B."/>
            <person name="Anantharaman K."/>
            <person name="Thomas B.C."/>
            <person name="Malmstrom R."/>
            <person name="Stieglmeier M."/>
            <person name="Klingl A."/>
            <person name="Woyke T."/>
            <person name="Ryan C.M."/>
            <person name="Banfield J.F."/>
        </authorList>
    </citation>
    <scope>NUCLEOTIDE SEQUENCE [LARGE SCALE GENOMIC DNA]</scope>
    <source>
        <strain evidence="1">CG23_combo_of_CG06-09_8_20_14_all_36_12</strain>
    </source>
</reference>
<sequence>MIYKKFFILMLFGAGFTKFNSQIKEKKKEDLTFCLFQIHFFISLNLPSQRPMLWRFFKTRLRIP</sequence>
<evidence type="ECO:0000313" key="2">
    <source>
        <dbReference type="Proteomes" id="UP000228681"/>
    </source>
</evidence>
<dbReference type="EMBL" id="PCRS01000042">
    <property type="protein sequence ID" value="PIP24792.1"/>
    <property type="molecule type" value="Genomic_DNA"/>
</dbReference>
<gene>
    <name evidence="1" type="ORF">COX34_02365</name>
</gene>
<name>A0A2G9YZZ4_9BACT</name>
<evidence type="ECO:0000313" key="1">
    <source>
        <dbReference type="EMBL" id="PIP24792.1"/>
    </source>
</evidence>
<comment type="caution">
    <text evidence="1">The sequence shown here is derived from an EMBL/GenBank/DDBJ whole genome shotgun (WGS) entry which is preliminary data.</text>
</comment>
<dbReference type="AlphaFoldDB" id="A0A2G9YZZ4"/>
<dbReference type="Proteomes" id="UP000228681">
    <property type="component" value="Unassembled WGS sequence"/>
</dbReference>